<keyword evidence="9" id="KW-0564">Palmitate</keyword>
<feature type="signal peptide" evidence="13">
    <location>
        <begin position="1"/>
        <end position="29"/>
    </location>
</feature>
<comment type="subcellular location">
    <subcellularLocation>
        <location evidence="1">Cell outer membrane</location>
        <topology evidence="1">Lipid-anchor</topology>
    </subcellularLocation>
</comment>
<name>A0ABR6XDN8_9BURK</name>
<dbReference type="InterPro" id="IPR029046">
    <property type="entry name" value="LolA/LolB/LppX"/>
</dbReference>
<dbReference type="NCBIfam" id="TIGR00548">
    <property type="entry name" value="lolB"/>
    <property type="match status" value="1"/>
</dbReference>
<evidence type="ECO:0000313" key="14">
    <source>
        <dbReference type="EMBL" id="MBC3810419.1"/>
    </source>
</evidence>
<comment type="subunit">
    <text evidence="3">Monomer.</text>
</comment>
<evidence type="ECO:0000256" key="5">
    <source>
        <dbReference type="ARBA" id="ARBA00022448"/>
    </source>
</evidence>
<keyword evidence="11" id="KW-0998">Cell outer membrane</keyword>
<evidence type="ECO:0000256" key="1">
    <source>
        <dbReference type="ARBA" id="ARBA00004459"/>
    </source>
</evidence>
<feature type="chain" id="PRO_5046855052" description="Outer-membrane lipoprotein LolB" evidence="13">
    <location>
        <begin position="30"/>
        <end position="205"/>
    </location>
</feature>
<evidence type="ECO:0000256" key="12">
    <source>
        <dbReference type="ARBA" id="ARBA00023288"/>
    </source>
</evidence>
<evidence type="ECO:0000256" key="6">
    <source>
        <dbReference type="ARBA" id="ARBA00022729"/>
    </source>
</evidence>
<dbReference type="Gene3D" id="2.50.20.10">
    <property type="entry name" value="Lipoprotein localisation LolA/LolB/LppX"/>
    <property type="match status" value="1"/>
</dbReference>
<sequence length="205" mass="22833">MNRYSRIFMLLTGLSGALLSSACSSLPNANVSSTEQAPKATRNYQETIHLNGKISVRYEHNNKPQNLPGSFEWEQTGNSLQITLFSPVGQTIAKITQNERGALLEQEGKMPQQADNLDQLLADALRWPLPVSGMRDWLQGFVRQPDGSRTALTASDQTIISDGWNIRYASWHESTNSPKRIDLNRYTTSAGEVTLNIFIEAPQNP</sequence>
<organism evidence="14 15">
    <name type="scientific">Undibacterium aquatile</name>
    <dbReference type="NCBI Taxonomy" id="1537398"/>
    <lineage>
        <taxon>Bacteria</taxon>
        <taxon>Pseudomonadati</taxon>
        <taxon>Pseudomonadota</taxon>
        <taxon>Betaproteobacteria</taxon>
        <taxon>Burkholderiales</taxon>
        <taxon>Oxalobacteraceae</taxon>
        <taxon>Undibacterium</taxon>
    </lineage>
</organism>
<evidence type="ECO:0000256" key="3">
    <source>
        <dbReference type="ARBA" id="ARBA00011245"/>
    </source>
</evidence>
<keyword evidence="5" id="KW-0813">Transport</keyword>
<dbReference type="SUPFAM" id="SSF89392">
    <property type="entry name" value="Prokaryotic lipoproteins and lipoprotein localization factors"/>
    <property type="match status" value="1"/>
</dbReference>
<dbReference type="RefSeq" id="WP_190477216.1">
    <property type="nucleotide sequence ID" value="NZ_JACOFT010000001.1"/>
</dbReference>
<keyword evidence="8" id="KW-0472">Membrane</keyword>
<dbReference type="PROSITE" id="PS51257">
    <property type="entry name" value="PROKAR_LIPOPROTEIN"/>
    <property type="match status" value="1"/>
</dbReference>
<dbReference type="EMBL" id="JACOFT010000001">
    <property type="protein sequence ID" value="MBC3810419.1"/>
    <property type="molecule type" value="Genomic_DNA"/>
</dbReference>
<evidence type="ECO:0000256" key="13">
    <source>
        <dbReference type="SAM" id="SignalP"/>
    </source>
</evidence>
<evidence type="ECO:0000256" key="10">
    <source>
        <dbReference type="ARBA" id="ARBA00023186"/>
    </source>
</evidence>
<dbReference type="Proteomes" id="UP000637632">
    <property type="component" value="Unassembled WGS sequence"/>
</dbReference>
<keyword evidence="12 14" id="KW-0449">Lipoprotein</keyword>
<keyword evidence="6 13" id="KW-0732">Signal</keyword>
<keyword evidence="15" id="KW-1185">Reference proteome</keyword>
<evidence type="ECO:0000256" key="4">
    <source>
        <dbReference type="ARBA" id="ARBA00016202"/>
    </source>
</evidence>
<gene>
    <name evidence="14" type="primary">lolB</name>
    <name evidence="14" type="ORF">H8K26_03115</name>
</gene>
<dbReference type="InterPro" id="IPR004565">
    <property type="entry name" value="OM_lipoprot_LolB"/>
</dbReference>
<comment type="caution">
    <text evidence="14">The sequence shown here is derived from an EMBL/GenBank/DDBJ whole genome shotgun (WGS) entry which is preliminary data.</text>
</comment>
<keyword evidence="7" id="KW-0653">Protein transport</keyword>
<comment type="similarity">
    <text evidence="2">Belongs to the LolB family.</text>
</comment>
<evidence type="ECO:0000313" key="15">
    <source>
        <dbReference type="Proteomes" id="UP000637632"/>
    </source>
</evidence>
<evidence type="ECO:0000256" key="9">
    <source>
        <dbReference type="ARBA" id="ARBA00023139"/>
    </source>
</evidence>
<evidence type="ECO:0000256" key="2">
    <source>
        <dbReference type="ARBA" id="ARBA00009696"/>
    </source>
</evidence>
<dbReference type="Pfam" id="PF03550">
    <property type="entry name" value="LolB"/>
    <property type="match status" value="1"/>
</dbReference>
<reference evidence="14 15" key="1">
    <citation type="submission" date="2020-08" db="EMBL/GenBank/DDBJ databases">
        <title>Novel species isolated from subtropical streams in China.</title>
        <authorList>
            <person name="Lu H."/>
        </authorList>
    </citation>
    <scope>NUCLEOTIDE SEQUENCE [LARGE SCALE GENOMIC DNA]</scope>
    <source>
        <strain evidence="14 15">CCTCC AB 2015119</strain>
    </source>
</reference>
<protein>
    <recommendedName>
        <fullName evidence="4">Outer-membrane lipoprotein LolB</fullName>
    </recommendedName>
</protein>
<evidence type="ECO:0000256" key="8">
    <source>
        <dbReference type="ARBA" id="ARBA00023136"/>
    </source>
</evidence>
<dbReference type="CDD" id="cd16326">
    <property type="entry name" value="LolB"/>
    <property type="match status" value="1"/>
</dbReference>
<evidence type="ECO:0000256" key="7">
    <source>
        <dbReference type="ARBA" id="ARBA00022927"/>
    </source>
</evidence>
<accession>A0ABR6XDN8</accession>
<proteinExistence type="inferred from homology"/>
<evidence type="ECO:0000256" key="11">
    <source>
        <dbReference type="ARBA" id="ARBA00023237"/>
    </source>
</evidence>
<keyword evidence="10" id="KW-0143">Chaperone</keyword>